<evidence type="ECO:0000256" key="3">
    <source>
        <dbReference type="ARBA" id="ARBA00016090"/>
    </source>
</evidence>
<evidence type="ECO:0000256" key="4">
    <source>
        <dbReference type="ARBA" id="ARBA00022576"/>
    </source>
</evidence>
<dbReference type="InterPro" id="IPR001347">
    <property type="entry name" value="SIS_dom"/>
</dbReference>
<dbReference type="PROSITE" id="PS51464">
    <property type="entry name" value="SIS"/>
    <property type="match status" value="1"/>
</dbReference>
<dbReference type="InterPro" id="IPR046348">
    <property type="entry name" value="SIS_dom_sf"/>
</dbReference>
<dbReference type="CDD" id="cd00352">
    <property type="entry name" value="Gn_AT_II"/>
    <property type="match status" value="1"/>
</dbReference>
<dbReference type="GO" id="GO:0097367">
    <property type="term" value="F:carbohydrate derivative binding"/>
    <property type="evidence" value="ECO:0007669"/>
    <property type="project" value="InterPro"/>
</dbReference>
<organism evidence="10 11">
    <name type="scientific">Pseudodesulfovibrio indicus</name>
    <dbReference type="NCBI Taxonomy" id="1716143"/>
    <lineage>
        <taxon>Bacteria</taxon>
        <taxon>Pseudomonadati</taxon>
        <taxon>Thermodesulfobacteriota</taxon>
        <taxon>Desulfovibrionia</taxon>
        <taxon>Desulfovibrionales</taxon>
        <taxon>Desulfovibrionaceae</taxon>
    </lineage>
</organism>
<dbReference type="PROSITE" id="PS51278">
    <property type="entry name" value="GATASE_TYPE_2"/>
    <property type="match status" value="1"/>
</dbReference>
<sequence>MRTRAAQRSIAPALSLTEETIHQEYVTAMCGIASFLSNKKWLETPDSTWLFALETAFADIRDTPDLLRAAAPLADLAARFHDLMSFGLHMQLVADPATRQTLESLRDTIRSLGNAAAVKLEQGPRTDELEGLRESLDDYLWQIEQEVLVNADRTLRLMPPSLAGDTASRDRHFLAWGTEMVLQSIDKLEVRGRDSAGVAVAFVLPQGRDPELGLSADQKSQLCDRCSIGNADTRQVLVRKLPDGRTACRFLYKVAQLVGQLGDNGAALREFITNDELLWSMAEGLTTLNIIAHTRWASNGIISVPNCHPVDGLVEGDMSTGLEKTMFVLNGDVDNYRTLVEESVISKGAHIPSVISTDAKILPVLFHLGVEDTGSAEERFRSVLKRCEGSLAVVMQNLSDFDSQFLAQKGSGQSFYIGRINDGWLVASEAYGMAARARSSYPVAVHKLGGVSVVLKDTDPDGAVPVARYLDNGEPVTLAEEKIEIFSRDIFRGEYTHYIEKEIHEASDSVRNTLHGKYLKKKGAVEFLPEGFGRGPALVERVRDASRPLKRIICVGQGTAAVAAMAVARLLRRTLAPLCSTGGLAIESYTGSELIGFMGDEAMDDVFLIPVSQSGTTTDTNRVVDLCRDRGAWVNCIVNRRNSPLVQKSDSHIYTSNGRDVEMAVASTKAFYSQIAAGKLLSLWLADILSTMDGQTIRTEIEALEGLPDKIDKVLENKDAIGEVAKKYAPVHRYWALVGNGANCVAAQEVRIKLSELCYKSIPCDVTEDKKHIDLSTEPLTLVMASDLPEMVVTDTVKETTIFKAHNGSPIVFCAEDEDRFDRVAEATIKVPRAGGGLDFVLETVAGHWWGVCAAKAIDGHAEPFRAARVLLGEMIEDAAKFDRGTLLVALNKCVERIASGATDSALPARVAASLANYMLWLVNQSEAICVSEARLADILTILNKAIEEMTRPIDTIRHQAKTVTVGISRPQG</sequence>
<feature type="domain" description="Glutamine amidotransferase type-2" evidence="8">
    <location>
        <begin position="160"/>
        <end position="481"/>
    </location>
</feature>
<dbReference type="InterPro" id="IPR029055">
    <property type="entry name" value="Ntn_hydrolases_N"/>
</dbReference>
<keyword evidence="5" id="KW-0808">Transferase</keyword>
<keyword evidence="4 10" id="KW-0032">Aminotransferase</keyword>
<evidence type="ECO:0000313" key="11">
    <source>
        <dbReference type="Proteomes" id="UP000295506"/>
    </source>
</evidence>
<proteinExistence type="predicted"/>
<evidence type="ECO:0000256" key="5">
    <source>
        <dbReference type="ARBA" id="ARBA00022679"/>
    </source>
</evidence>
<dbReference type="GO" id="GO:0004360">
    <property type="term" value="F:glutamine-fructose-6-phosphate transaminase (isomerizing) activity"/>
    <property type="evidence" value="ECO:0007669"/>
    <property type="project" value="UniProtKB-EC"/>
</dbReference>
<dbReference type="SUPFAM" id="SSF56235">
    <property type="entry name" value="N-terminal nucleophile aminohydrolases (Ntn hydrolases)"/>
    <property type="match status" value="1"/>
</dbReference>
<dbReference type="EC" id="2.6.1.16" evidence="2"/>
<evidence type="ECO:0000259" key="9">
    <source>
        <dbReference type="PROSITE" id="PS51464"/>
    </source>
</evidence>
<dbReference type="PANTHER" id="PTHR10937:SF0">
    <property type="entry name" value="GLUTAMINE--FRUCTOSE-6-PHOSPHATE TRANSAMINASE (ISOMERIZING)"/>
    <property type="match status" value="1"/>
</dbReference>
<name>A0AA94PNN0_9BACT</name>
<evidence type="ECO:0000313" key="10">
    <source>
        <dbReference type="EMBL" id="TDT91006.1"/>
    </source>
</evidence>
<accession>A0AA94PNN0</accession>
<dbReference type="Pfam" id="PF01380">
    <property type="entry name" value="SIS"/>
    <property type="match status" value="1"/>
</dbReference>
<dbReference type="GO" id="GO:0006487">
    <property type="term" value="P:protein N-linked glycosylation"/>
    <property type="evidence" value="ECO:0007669"/>
    <property type="project" value="TreeGrafter"/>
</dbReference>
<dbReference type="EMBL" id="SOBK01000002">
    <property type="protein sequence ID" value="TDT91006.1"/>
    <property type="molecule type" value="Genomic_DNA"/>
</dbReference>
<evidence type="ECO:0000256" key="2">
    <source>
        <dbReference type="ARBA" id="ARBA00012916"/>
    </source>
</evidence>
<comment type="caution">
    <text evidence="10">The sequence shown here is derived from an EMBL/GenBank/DDBJ whole genome shotgun (WGS) entry which is preliminary data.</text>
</comment>
<dbReference type="InterPro" id="IPR035466">
    <property type="entry name" value="GlmS/AgaS_SIS"/>
</dbReference>
<evidence type="ECO:0000259" key="8">
    <source>
        <dbReference type="PROSITE" id="PS51278"/>
    </source>
</evidence>
<feature type="domain" description="SIS" evidence="9">
    <location>
        <begin position="538"/>
        <end position="691"/>
    </location>
</feature>
<dbReference type="GO" id="GO:0006002">
    <property type="term" value="P:fructose 6-phosphate metabolic process"/>
    <property type="evidence" value="ECO:0007669"/>
    <property type="project" value="TreeGrafter"/>
</dbReference>
<dbReference type="Gene3D" id="3.60.20.10">
    <property type="entry name" value="Glutamine Phosphoribosylpyrophosphate, subunit 1, domain 1"/>
    <property type="match status" value="1"/>
</dbReference>
<dbReference type="AlphaFoldDB" id="A0AA94PNN0"/>
<dbReference type="InterPro" id="IPR017932">
    <property type="entry name" value="GATase_2_dom"/>
</dbReference>
<dbReference type="PANTHER" id="PTHR10937">
    <property type="entry name" value="GLUCOSAMINE--FRUCTOSE-6-PHOSPHATE AMINOTRANSFERASE, ISOMERIZING"/>
    <property type="match status" value="1"/>
</dbReference>
<evidence type="ECO:0000256" key="7">
    <source>
        <dbReference type="ARBA" id="ARBA00022962"/>
    </source>
</evidence>
<reference evidence="10 11" key="1">
    <citation type="submission" date="2019-03" db="EMBL/GenBank/DDBJ databases">
        <title>Genomic Encyclopedia of Type Strains, Phase IV (KMG-IV): sequencing the most valuable type-strain genomes for metagenomic binning, comparative biology and taxonomic classification.</title>
        <authorList>
            <person name="Goeker M."/>
        </authorList>
    </citation>
    <scope>NUCLEOTIDE SEQUENCE [LARGE SCALE GENOMIC DNA]</scope>
    <source>
        <strain evidence="10 11">DSM 101483</strain>
    </source>
</reference>
<dbReference type="CDD" id="cd05008">
    <property type="entry name" value="SIS_GlmS_GlmD_1"/>
    <property type="match status" value="1"/>
</dbReference>
<dbReference type="Proteomes" id="UP000295506">
    <property type="component" value="Unassembled WGS sequence"/>
</dbReference>
<keyword evidence="7" id="KW-0315">Glutamine amidotransferase</keyword>
<dbReference type="GO" id="GO:0006047">
    <property type="term" value="P:UDP-N-acetylglucosamine metabolic process"/>
    <property type="evidence" value="ECO:0007669"/>
    <property type="project" value="TreeGrafter"/>
</dbReference>
<evidence type="ECO:0000256" key="1">
    <source>
        <dbReference type="ARBA" id="ARBA00001031"/>
    </source>
</evidence>
<dbReference type="Gene3D" id="3.40.50.10490">
    <property type="entry name" value="Glucose-6-phosphate isomerase like protein, domain 1"/>
    <property type="match status" value="2"/>
</dbReference>
<protein>
    <recommendedName>
        <fullName evidence="3">Glutamine--fructose-6-phosphate aminotransferase [isomerizing]</fullName>
        <ecNumber evidence="2">2.6.1.16</ecNumber>
    </recommendedName>
</protein>
<dbReference type="SUPFAM" id="SSF53697">
    <property type="entry name" value="SIS domain"/>
    <property type="match status" value="1"/>
</dbReference>
<gene>
    <name evidence="10" type="ORF">EDC59_102441</name>
</gene>
<evidence type="ECO:0000256" key="6">
    <source>
        <dbReference type="ARBA" id="ARBA00022737"/>
    </source>
</evidence>
<keyword evidence="6" id="KW-0677">Repeat</keyword>
<comment type="catalytic activity">
    <reaction evidence="1">
        <text>D-fructose 6-phosphate + L-glutamine = D-glucosamine 6-phosphate + L-glutamate</text>
        <dbReference type="Rhea" id="RHEA:13237"/>
        <dbReference type="ChEBI" id="CHEBI:29985"/>
        <dbReference type="ChEBI" id="CHEBI:58359"/>
        <dbReference type="ChEBI" id="CHEBI:58725"/>
        <dbReference type="ChEBI" id="CHEBI:61527"/>
        <dbReference type="EC" id="2.6.1.16"/>
    </reaction>
</comment>